<proteinExistence type="predicted"/>
<dbReference type="AlphaFoldDB" id="A0A6A2GUK2"/>
<organism evidence="1 2">
    <name type="scientific">Bacteroides uniformis</name>
    <dbReference type="NCBI Taxonomy" id="820"/>
    <lineage>
        <taxon>Bacteria</taxon>
        <taxon>Pseudomonadati</taxon>
        <taxon>Bacteroidota</taxon>
        <taxon>Bacteroidia</taxon>
        <taxon>Bacteroidales</taxon>
        <taxon>Bacteroidaceae</taxon>
        <taxon>Bacteroides</taxon>
    </lineage>
</organism>
<comment type="caution">
    <text evidence="1">The sequence shown here is derived from an EMBL/GenBank/DDBJ whole genome shotgun (WGS) entry which is preliminary data.</text>
</comment>
<gene>
    <name evidence="1" type="ORF">GAQ59_13035</name>
</gene>
<name>A0A6A2GUK2_BACUN</name>
<accession>A0A6A2GUK2</accession>
<evidence type="ECO:0000313" key="2">
    <source>
        <dbReference type="Proteomes" id="UP000433928"/>
    </source>
</evidence>
<dbReference type="EMBL" id="WCUG01000010">
    <property type="protein sequence ID" value="KAB4168973.1"/>
    <property type="molecule type" value="Genomic_DNA"/>
</dbReference>
<dbReference type="Proteomes" id="UP000433928">
    <property type="component" value="Unassembled WGS sequence"/>
</dbReference>
<sequence>MIKNIWINIPGFSKYEINRESRQIRSYCRGVEPRILKPCNNALILKADNGEKYTGSLKSFLYSAEKNIDPREISRKYCIVETTSGQIELIDRNTFQERIRERLRKRTSVSNIQEEYLNAIQFCAIVLQAYRTGDFSMVITEIESRKAKVTEYIIRHRIAVQPERVREVWEAVLDVALNCIIEKRTYIVNLTGYLNSIARSYAAQKKKLEKITVSLDAGFYSLQKYQ</sequence>
<reference evidence="1 2" key="1">
    <citation type="journal article" date="2019" name="Nat. Med.">
        <title>A library of human gut bacterial isolates paired with longitudinal multiomics data enables mechanistic microbiome research.</title>
        <authorList>
            <person name="Poyet M."/>
            <person name="Groussin M."/>
            <person name="Gibbons S.M."/>
            <person name="Avila-Pacheco J."/>
            <person name="Jiang X."/>
            <person name="Kearney S.M."/>
            <person name="Perrotta A.R."/>
            <person name="Berdy B."/>
            <person name="Zhao S."/>
            <person name="Lieberman T.D."/>
            <person name="Swanson P.K."/>
            <person name="Smith M."/>
            <person name="Roesemann S."/>
            <person name="Alexander J.E."/>
            <person name="Rich S.A."/>
            <person name="Livny J."/>
            <person name="Vlamakis H."/>
            <person name="Clish C."/>
            <person name="Bullock K."/>
            <person name="Deik A."/>
            <person name="Scott J."/>
            <person name="Pierce K.A."/>
            <person name="Xavier R.J."/>
            <person name="Alm E.J."/>
        </authorList>
    </citation>
    <scope>NUCLEOTIDE SEQUENCE [LARGE SCALE GENOMIC DNA]</scope>
    <source>
        <strain evidence="1 2">BIOML-A27</strain>
    </source>
</reference>
<protein>
    <submittedName>
        <fullName evidence="1">Uncharacterized protein</fullName>
    </submittedName>
</protein>
<evidence type="ECO:0000313" key="1">
    <source>
        <dbReference type="EMBL" id="KAB4168973.1"/>
    </source>
</evidence>
<dbReference type="RefSeq" id="WP_151853627.1">
    <property type="nucleotide sequence ID" value="NZ_WCUD01000117.1"/>
</dbReference>